<keyword evidence="2" id="KW-1185">Reference proteome</keyword>
<sequence length="70" mass="7454">MTAKAGSPPALVPRNATSYILPLILSCTNVYIRSHPLTSFGTPIHATALEKNRIERIAILAALKCLGKAP</sequence>
<proteinExistence type="predicted"/>
<dbReference type="RefSeq" id="XP_024725809.1">
    <property type="nucleotide sequence ID" value="XM_024863476.1"/>
</dbReference>
<dbReference type="InParanoid" id="A0A2T3BFY5"/>
<dbReference type="EMBL" id="KZ679006">
    <property type="protein sequence ID" value="PSS28284.1"/>
    <property type="molecule type" value="Genomic_DNA"/>
</dbReference>
<organism evidence="1 2">
    <name type="scientific">Amorphotheca resinae ATCC 22711</name>
    <dbReference type="NCBI Taxonomy" id="857342"/>
    <lineage>
        <taxon>Eukaryota</taxon>
        <taxon>Fungi</taxon>
        <taxon>Dikarya</taxon>
        <taxon>Ascomycota</taxon>
        <taxon>Pezizomycotina</taxon>
        <taxon>Leotiomycetes</taxon>
        <taxon>Helotiales</taxon>
        <taxon>Amorphothecaceae</taxon>
        <taxon>Amorphotheca</taxon>
    </lineage>
</organism>
<evidence type="ECO:0000313" key="2">
    <source>
        <dbReference type="Proteomes" id="UP000241818"/>
    </source>
</evidence>
<name>A0A2T3BFY5_AMORE</name>
<protein>
    <submittedName>
        <fullName evidence="1">Uncharacterized protein</fullName>
    </submittedName>
</protein>
<dbReference type="Proteomes" id="UP000241818">
    <property type="component" value="Unassembled WGS sequence"/>
</dbReference>
<dbReference type="PROSITE" id="PS51257">
    <property type="entry name" value="PROKAR_LIPOPROTEIN"/>
    <property type="match status" value="1"/>
</dbReference>
<reference evidence="1 2" key="1">
    <citation type="journal article" date="2018" name="New Phytol.">
        <title>Comparative genomics and transcriptomics depict ericoid mycorrhizal fungi as versatile saprotrophs and plant mutualists.</title>
        <authorList>
            <person name="Martino E."/>
            <person name="Morin E."/>
            <person name="Grelet G.A."/>
            <person name="Kuo A."/>
            <person name="Kohler A."/>
            <person name="Daghino S."/>
            <person name="Barry K.W."/>
            <person name="Cichocki N."/>
            <person name="Clum A."/>
            <person name="Dockter R.B."/>
            <person name="Hainaut M."/>
            <person name="Kuo R.C."/>
            <person name="LaButti K."/>
            <person name="Lindahl B.D."/>
            <person name="Lindquist E.A."/>
            <person name="Lipzen A."/>
            <person name="Khouja H.R."/>
            <person name="Magnuson J."/>
            <person name="Murat C."/>
            <person name="Ohm R.A."/>
            <person name="Singer S.W."/>
            <person name="Spatafora J.W."/>
            <person name="Wang M."/>
            <person name="Veneault-Fourrey C."/>
            <person name="Henrissat B."/>
            <person name="Grigoriev I.V."/>
            <person name="Martin F.M."/>
            <person name="Perotto S."/>
        </authorList>
    </citation>
    <scope>NUCLEOTIDE SEQUENCE [LARGE SCALE GENOMIC DNA]</scope>
    <source>
        <strain evidence="1 2">ATCC 22711</strain>
    </source>
</reference>
<dbReference type="AlphaFoldDB" id="A0A2T3BFY5"/>
<dbReference type="GeneID" id="36571557"/>
<gene>
    <name evidence="1" type="ORF">M430DRAFT_165238</name>
</gene>
<accession>A0A2T3BFY5</accession>
<evidence type="ECO:0000313" key="1">
    <source>
        <dbReference type="EMBL" id="PSS28284.1"/>
    </source>
</evidence>